<evidence type="ECO:0000313" key="4">
    <source>
        <dbReference type="EMBL" id="SFA82577.1"/>
    </source>
</evidence>
<protein>
    <submittedName>
        <fullName evidence="4">Competence protein CoiA-like family, contains a predicted nuclease domain</fullName>
    </submittedName>
</protein>
<dbReference type="InterPro" id="IPR057253">
    <property type="entry name" value="CoiA-like_N"/>
</dbReference>
<organism evidence="4 5">
    <name type="scientific">Lentibacillus halodurans</name>
    <dbReference type="NCBI Taxonomy" id="237679"/>
    <lineage>
        <taxon>Bacteria</taxon>
        <taxon>Bacillati</taxon>
        <taxon>Bacillota</taxon>
        <taxon>Bacilli</taxon>
        <taxon>Bacillales</taxon>
        <taxon>Bacillaceae</taxon>
        <taxon>Lentibacillus</taxon>
    </lineage>
</organism>
<dbReference type="Proteomes" id="UP000198642">
    <property type="component" value="Unassembled WGS sequence"/>
</dbReference>
<dbReference type="AlphaFoldDB" id="A0A1I0W2K1"/>
<feature type="domain" description="Competence protein CoiA C-terminal" evidence="3">
    <location>
        <begin position="235"/>
        <end position="376"/>
    </location>
</feature>
<dbReference type="STRING" id="237679.SAMN04488072_102142"/>
<dbReference type="InterPro" id="IPR010330">
    <property type="entry name" value="CoiA_nuc"/>
</dbReference>
<dbReference type="InterPro" id="IPR057252">
    <property type="entry name" value="CoiA_C"/>
</dbReference>
<evidence type="ECO:0000259" key="2">
    <source>
        <dbReference type="Pfam" id="PF25164"/>
    </source>
</evidence>
<name>A0A1I0W2K1_9BACI</name>
<feature type="domain" description="Competence protein CoiA-like N-terminal" evidence="2">
    <location>
        <begin position="15"/>
        <end position="62"/>
    </location>
</feature>
<dbReference type="RefSeq" id="WP_090233629.1">
    <property type="nucleotide sequence ID" value="NZ_FOJW01000002.1"/>
</dbReference>
<keyword evidence="5" id="KW-1185">Reference proteome</keyword>
<dbReference type="EMBL" id="FOJW01000002">
    <property type="protein sequence ID" value="SFA82577.1"/>
    <property type="molecule type" value="Genomic_DNA"/>
</dbReference>
<accession>A0A1I0W2K1</accession>
<dbReference type="InterPro" id="IPR021176">
    <property type="entry name" value="Competence-induced_CoiA"/>
</dbReference>
<feature type="domain" description="Competence protein CoiA nuclease-like" evidence="1">
    <location>
        <begin position="67"/>
        <end position="222"/>
    </location>
</feature>
<proteinExistence type="predicted"/>
<reference evidence="4 5" key="1">
    <citation type="submission" date="2016-10" db="EMBL/GenBank/DDBJ databases">
        <authorList>
            <person name="de Groot N.N."/>
        </authorList>
    </citation>
    <scope>NUCLEOTIDE SEQUENCE [LARGE SCALE GENOMIC DNA]</scope>
    <source>
        <strain evidence="4 5">CGMCC 1.3702</strain>
    </source>
</reference>
<evidence type="ECO:0000259" key="3">
    <source>
        <dbReference type="Pfam" id="PF25166"/>
    </source>
</evidence>
<dbReference type="Pfam" id="PF06054">
    <property type="entry name" value="CoiA_nuc"/>
    <property type="match status" value="1"/>
</dbReference>
<dbReference type="Pfam" id="PF25166">
    <property type="entry name" value="CoiA_C"/>
    <property type="match status" value="1"/>
</dbReference>
<gene>
    <name evidence="4" type="ORF">SAMN04488072_102142</name>
</gene>
<dbReference type="OrthoDB" id="3784230at2"/>
<evidence type="ECO:0000259" key="1">
    <source>
        <dbReference type="Pfam" id="PF06054"/>
    </source>
</evidence>
<dbReference type="Pfam" id="PF25164">
    <property type="entry name" value="CoiA_N"/>
    <property type="match status" value="1"/>
</dbReference>
<evidence type="ECO:0000313" key="5">
    <source>
        <dbReference type="Proteomes" id="UP000198642"/>
    </source>
</evidence>
<sequence>MLQAKTEYGRIVILSSFTKEEILAWKKKTQFFCPTCHEPVIVKAGSKTVPHFAHSSRSNCPSQEGGEGAYHEKGKWLLFQWLKHQQLDVQLEANLPAINQRPDVLIKLKDKTVAIEYQCARIPPEQIIQRNKGYDSQGIVPIWILGANRLDRYNRDQIKIDQFQLYFIHQFSPDFPLTLYYFCPDTLRLILFQDLYFPTKQRAAGKMLIKPLNDMIFTDLFRISFFTKKKIYQIWKGEKYIFRTKPSRRVYGRDLAWHQWVYVNGTHKESLPSFIHLPVSAQYRMVTPPWDWQSRLCLEMINPLAIGETFSLGRCIHFLRHHLRHAKFFPLIRSAANPIYQYLQLLEYLQIVRETSPHCFIKQNPIPFYQHIEAALGKDDQLMDHFMKQNEGMNVK</sequence>
<dbReference type="PIRSF" id="PIRSF007487">
    <property type="entry name" value="Competence-induced_CoiA_bac"/>
    <property type="match status" value="1"/>
</dbReference>